<protein>
    <recommendedName>
        <fullName evidence="4">Pre-C2HC domain-containing protein</fullName>
    </recommendedName>
</protein>
<gene>
    <name evidence="2" type="ORF">AVEN_31751_1</name>
</gene>
<evidence type="ECO:0008006" key="4">
    <source>
        <dbReference type="Google" id="ProtNLM"/>
    </source>
</evidence>
<evidence type="ECO:0000313" key="2">
    <source>
        <dbReference type="EMBL" id="GBN48639.1"/>
    </source>
</evidence>
<dbReference type="AlphaFoldDB" id="A0A4Y2PC48"/>
<feature type="region of interest" description="Disordered" evidence="1">
    <location>
        <begin position="1"/>
        <end position="66"/>
    </location>
</feature>
<reference evidence="2 3" key="1">
    <citation type="journal article" date="2019" name="Sci. Rep.">
        <title>Orb-weaving spider Araneus ventricosus genome elucidates the spidroin gene catalogue.</title>
        <authorList>
            <person name="Kono N."/>
            <person name="Nakamura H."/>
            <person name="Ohtoshi R."/>
            <person name="Moran D.A.P."/>
            <person name="Shinohara A."/>
            <person name="Yoshida Y."/>
            <person name="Fujiwara M."/>
            <person name="Mori M."/>
            <person name="Tomita M."/>
            <person name="Arakawa K."/>
        </authorList>
    </citation>
    <scope>NUCLEOTIDE SEQUENCE [LARGE SCALE GENOMIC DNA]</scope>
</reference>
<dbReference type="OrthoDB" id="6437729at2759"/>
<sequence length="174" mass="19702">MECIDISSHSDSSTDTEIENDAGFKTVARKKRKKSISENHGKGKRTQENTNIKKKNSIPTSNKFSPLANLPSDQAAEQVPPIIRKFDNFKLLMQRLNEVQKISCAAKPKGEFMHVYCNSSTDHRNITEYLDKEKIQYYVVPPAAKKPVKVVIKGLPIDYPIKDIKNNLTKLNLS</sequence>
<comment type="caution">
    <text evidence="2">The sequence shown here is derived from an EMBL/GenBank/DDBJ whole genome shotgun (WGS) entry which is preliminary data.</text>
</comment>
<evidence type="ECO:0000256" key="1">
    <source>
        <dbReference type="SAM" id="MobiDB-lite"/>
    </source>
</evidence>
<feature type="compositionally biased region" description="Low complexity" evidence="1">
    <location>
        <begin position="1"/>
        <end position="13"/>
    </location>
</feature>
<proteinExistence type="predicted"/>
<dbReference type="EMBL" id="BGPR01010902">
    <property type="protein sequence ID" value="GBN48639.1"/>
    <property type="molecule type" value="Genomic_DNA"/>
</dbReference>
<evidence type="ECO:0000313" key="3">
    <source>
        <dbReference type="Proteomes" id="UP000499080"/>
    </source>
</evidence>
<organism evidence="2 3">
    <name type="scientific">Araneus ventricosus</name>
    <name type="common">Orbweaver spider</name>
    <name type="synonym">Epeira ventricosa</name>
    <dbReference type="NCBI Taxonomy" id="182803"/>
    <lineage>
        <taxon>Eukaryota</taxon>
        <taxon>Metazoa</taxon>
        <taxon>Ecdysozoa</taxon>
        <taxon>Arthropoda</taxon>
        <taxon>Chelicerata</taxon>
        <taxon>Arachnida</taxon>
        <taxon>Araneae</taxon>
        <taxon>Araneomorphae</taxon>
        <taxon>Entelegynae</taxon>
        <taxon>Araneoidea</taxon>
        <taxon>Araneidae</taxon>
        <taxon>Araneus</taxon>
    </lineage>
</organism>
<name>A0A4Y2PC48_ARAVE</name>
<keyword evidence="3" id="KW-1185">Reference proteome</keyword>
<dbReference type="Proteomes" id="UP000499080">
    <property type="component" value="Unassembled WGS sequence"/>
</dbReference>
<feature type="compositionally biased region" description="Basic and acidic residues" evidence="1">
    <location>
        <begin position="35"/>
        <end position="47"/>
    </location>
</feature>
<accession>A0A4Y2PC48</accession>